<reference evidence="3 4" key="1">
    <citation type="submission" date="2021-01" db="EMBL/GenBank/DDBJ databases">
        <title>WGS of actinomycetes isolated from Thailand.</title>
        <authorList>
            <person name="Thawai C."/>
        </authorList>
    </citation>
    <scope>NUCLEOTIDE SEQUENCE [LARGE SCALE GENOMIC DNA]</scope>
    <source>
        <strain evidence="3 4">CA1R205</strain>
    </source>
</reference>
<feature type="region of interest" description="Disordered" evidence="1">
    <location>
        <begin position="1"/>
        <end position="61"/>
    </location>
</feature>
<feature type="domain" description="Tox-REase-2" evidence="2">
    <location>
        <begin position="30"/>
        <end position="153"/>
    </location>
</feature>
<comment type="caution">
    <text evidence="3">The sequence shown here is derived from an EMBL/GenBank/DDBJ whole genome shotgun (WGS) entry which is preliminary data.</text>
</comment>
<dbReference type="Pfam" id="PF15646">
    <property type="entry name" value="Tox-REase-2"/>
    <property type="match status" value="1"/>
</dbReference>
<dbReference type="InterPro" id="IPR028906">
    <property type="entry name" value="Tox-REase-2_dom"/>
</dbReference>
<organism evidence="3 4">
    <name type="scientific">Streptomyces coffeae</name>
    <dbReference type="NCBI Taxonomy" id="621382"/>
    <lineage>
        <taxon>Bacteria</taxon>
        <taxon>Bacillati</taxon>
        <taxon>Actinomycetota</taxon>
        <taxon>Actinomycetes</taxon>
        <taxon>Kitasatosporales</taxon>
        <taxon>Streptomycetaceae</taxon>
        <taxon>Streptomyces</taxon>
    </lineage>
</organism>
<accession>A0ABS1NPA2</accession>
<name>A0ABS1NPA2_9ACTN</name>
<keyword evidence="4" id="KW-1185">Reference proteome</keyword>
<proteinExistence type="predicted"/>
<evidence type="ECO:0000313" key="3">
    <source>
        <dbReference type="EMBL" id="MBL1101722.1"/>
    </source>
</evidence>
<sequence length="161" mass="18146">MSAEEQARFRKWMSGLHRHDFANNRTEKDPANRYQADTAGYPEYDLPLPPNGGKKKVQQADGLRPEDGYALDAKYVKNPNSCESPRTLEKLQLPDNVKKPWEISNHGGDNREIRDYGRAINADGSKVKGLEVITNGPDTMAYWQYLMGKQGVPGSVRYHPG</sequence>
<evidence type="ECO:0000259" key="2">
    <source>
        <dbReference type="Pfam" id="PF15646"/>
    </source>
</evidence>
<dbReference type="Proteomes" id="UP000634229">
    <property type="component" value="Unassembled WGS sequence"/>
</dbReference>
<dbReference type="EMBL" id="JAERRF010000032">
    <property type="protein sequence ID" value="MBL1101722.1"/>
    <property type="molecule type" value="Genomic_DNA"/>
</dbReference>
<protein>
    <recommendedName>
        <fullName evidence="2">Tox-REase-2 domain-containing protein</fullName>
    </recommendedName>
</protein>
<dbReference type="RefSeq" id="WP_201881467.1">
    <property type="nucleotide sequence ID" value="NZ_JAERRF010000032.1"/>
</dbReference>
<feature type="compositionally biased region" description="Basic and acidic residues" evidence="1">
    <location>
        <begin position="17"/>
        <end position="31"/>
    </location>
</feature>
<gene>
    <name evidence="3" type="ORF">JK363_34765</name>
</gene>
<evidence type="ECO:0000313" key="4">
    <source>
        <dbReference type="Proteomes" id="UP000634229"/>
    </source>
</evidence>
<evidence type="ECO:0000256" key="1">
    <source>
        <dbReference type="SAM" id="MobiDB-lite"/>
    </source>
</evidence>